<dbReference type="GO" id="GO:0004000">
    <property type="term" value="F:adenosine deaminase activity"/>
    <property type="evidence" value="ECO:0007669"/>
    <property type="project" value="TreeGrafter"/>
</dbReference>
<dbReference type="GO" id="GO:0005829">
    <property type="term" value="C:cytosol"/>
    <property type="evidence" value="ECO:0007669"/>
    <property type="project" value="TreeGrafter"/>
</dbReference>
<evidence type="ECO:0000313" key="9">
    <source>
        <dbReference type="Proteomes" id="UP000182465"/>
    </source>
</evidence>
<evidence type="ECO:0000256" key="6">
    <source>
        <dbReference type="ARBA" id="ARBA00022833"/>
    </source>
</evidence>
<dbReference type="Pfam" id="PF00962">
    <property type="entry name" value="A_deaminase"/>
    <property type="match status" value="1"/>
</dbReference>
<keyword evidence="5" id="KW-0378">Hydrolase</keyword>
<protein>
    <recommendedName>
        <fullName evidence="3">adenosine deaminase</fullName>
        <ecNumber evidence="3">3.5.4.4</ecNumber>
    </recommendedName>
</protein>
<evidence type="ECO:0000313" key="8">
    <source>
        <dbReference type="EMBL" id="OIO17584.1"/>
    </source>
</evidence>
<proteinExistence type="inferred from homology"/>
<name>A0A1J4U0V7_9BACT</name>
<sequence>MHIKKPKLAELHAHLGASVQPHIMWSIAHEQGIKLPTKDYWEFENFLTLKTRGRFRGIEKLNNDLYHLSELIQSSPLAVEPIVHQTIAGAYRNSNIVYHELRFNPAKRNRGGERDLDYIILAAIRGMEKAILEFPQIKVGIILMLDREFDFGLNEIIYGKAKKYKSRGIIGIDLAGPQRKNFKLGDLAPIYLDAKKNGMGVTVHTGEEGNLNEMKMFVKKVKPHRIGHGILAWQDKKLMQDLVDNNIYLELCPTSNLFVGIIKNYQQMRKIYNTLYDAGVKLTVNTDGPEFYNTNLQKEFQNLIDNKIFKQEQIDEFVRNGFAASFIR</sequence>
<keyword evidence="4" id="KW-0479">Metal-binding</keyword>
<dbReference type="GO" id="GO:0043103">
    <property type="term" value="P:hypoxanthine salvage"/>
    <property type="evidence" value="ECO:0007669"/>
    <property type="project" value="TreeGrafter"/>
</dbReference>
<dbReference type="InterPro" id="IPR001365">
    <property type="entry name" value="A_deaminase_dom"/>
</dbReference>
<evidence type="ECO:0000256" key="5">
    <source>
        <dbReference type="ARBA" id="ARBA00022801"/>
    </source>
</evidence>
<dbReference type="PANTHER" id="PTHR11409:SF43">
    <property type="entry name" value="ADENOSINE DEAMINASE"/>
    <property type="match status" value="1"/>
</dbReference>
<dbReference type="GO" id="GO:0046103">
    <property type="term" value="P:inosine biosynthetic process"/>
    <property type="evidence" value="ECO:0007669"/>
    <property type="project" value="TreeGrafter"/>
</dbReference>
<evidence type="ECO:0000256" key="3">
    <source>
        <dbReference type="ARBA" id="ARBA00012784"/>
    </source>
</evidence>
<dbReference type="EC" id="3.5.4.4" evidence="3"/>
<dbReference type="InterPro" id="IPR032466">
    <property type="entry name" value="Metal_Hydrolase"/>
</dbReference>
<organism evidence="8 9">
    <name type="scientific">Candidatus Kuenenbacteria bacterium CG1_02_38_13</name>
    <dbReference type="NCBI Taxonomy" id="1805235"/>
    <lineage>
        <taxon>Bacteria</taxon>
        <taxon>Candidatus Kueneniibacteriota</taxon>
    </lineage>
</organism>
<accession>A0A1J4U0V7</accession>
<dbReference type="PANTHER" id="PTHR11409">
    <property type="entry name" value="ADENOSINE DEAMINASE"/>
    <property type="match status" value="1"/>
</dbReference>
<dbReference type="GO" id="GO:0046872">
    <property type="term" value="F:metal ion binding"/>
    <property type="evidence" value="ECO:0007669"/>
    <property type="project" value="UniProtKB-KW"/>
</dbReference>
<dbReference type="Proteomes" id="UP000182465">
    <property type="component" value="Unassembled WGS sequence"/>
</dbReference>
<dbReference type="InterPro" id="IPR006330">
    <property type="entry name" value="Ado/ade_deaminase"/>
</dbReference>
<keyword evidence="6" id="KW-0862">Zinc</keyword>
<evidence type="ECO:0000256" key="2">
    <source>
        <dbReference type="ARBA" id="ARBA00006676"/>
    </source>
</evidence>
<evidence type="ECO:0000256" key="1">
    <source>
        <dbReference type="ARBA" id="ARBA00001947"/>
    </source>
</evidence>
<feature type="domain" description="Adenosine deaminase" evidence="7">
    <location>
        <begin position="9"/>
        <end position="327"/>
    </location>
</feature>
<dbReference type="EMBL" id="MNVB01000027">
    <property type="protein sequence ID" value="OIO17584.1"/>
    <property type="molecule type" value="Genomic_DNA"/>
</dbReference>
<dbReference type="AlphaFoldDB" id="A0A1J4U0V7"/>
<comment type="caution">
    <text evidence="8">The sequence shown here is derived from an EMBL/GenBank/DDBJ whole genome shotgun (WGS) entry which is preliminary data.</text>
</comment>
<evidence type="ECO:0000256" key="4">
    <source>
        <dbReference type="ARBA" id="ARBA00022723"/>
    </source>
</evidence>
<comment type="similarity">
    <text evidence="2">Belongs to the metallo-dependent hydrolases superfamily. Adenosine and AMP deaminases family.</text>
</comment>
<evidence type="ECO:0000259" key="7">
    <source>
        <dbReference type="Pfam" id="PF00962"/>
    </source>
</evidence>
<reference evidence="8" key="1">
    <citation type="journal article" date="2016" name="Environ. Microbiol.">
        <title>Genomic resolution of a cold subsurface aquifer community provides metabolic insights for novel microbes adapted to high CO concentrations.</title>
        <authorList>
            <person name="Probst A.J."/>
            <person name="Castelle C.J."/>
            <person name="Singh A."/>
            <person name="Brown C.T."/>
            <person name="Anantharaman K."/>
            <person name="Sharon I."/>
            <person name="Hug L.A."/>
            <person name="Burstein D."/>
            <person name="Emerson J.B."/>
            <person name="Thomas B.C."/>
            <person name="Banfield J.F."/>
        </authorList>
    </citation>
    <scope>NUCLEOTIDE SEQUENCE [LARGE SCALE GENOMIC DNA]</scope>
    <source>
        <strain evidence="8">CG1_02_38_13</strain>
    </source>
</reference>
<comment type="cofactor">
    <cofactor evidence="1">
        <name>Zn(2+)</name>
        <dbReference type="ChEBI" id="CHEBI:29105"/>
    </cofactor>
</comment>
<dbReference type="SUPFAM" id="SSF51556">
    <property type="entry name" value="Metallo-dependent hydrolases"/>
    <property type="match status" value="1"/>
</dbReference>
<gene>
    <name evidence="8" type="ORF">AUJ29_01120</name>
</gene>
<dbReference type="Gene3D" id="3.20.20.140">
    <property type="entry name" value="Metal-dependent hydrolases"/>
    <property type="match status" value="1"/>
</dbReference>
<dbReference type="GO" id="GO:0006154">
    <property type="term" value="P:adenosine catabolic process"/>
    <property type="evidence" value="ECO:0007669"/>
    <property type="project" value="TreeGrafter"/>
</dbReference>